<dbReference type="GO" id="GO:0008374">
    <property type="term" value="F:O-acyltransferase activity"/>
    <property type="evidence" value="ECO:0007669"/>
    <property type="project" value="InterPro"/>
</dbReference>
<dbReference type="InterPro" id="IPR029058">
    <property type="entry name" value="AB_hydrolase_fold"/>
</dbReference>
<dbReference type="Gene3D" id="3.40.50.1820">
    <property type="entry name" value="alpha/beta hydrolase"/>
    <property type="match status" value="1"/>
</dbReference>
<reference evidence="1" key="1">
    <citation type="submission" date="2022-10" db="EMBL/GenBank/DDBJ databases">
        <title>The complete genomes of actinobacterial strains from the NBC collection.</title>
        <authorList>
            <person name="Joergensen T.S."/>
            <person name="Alvarez Arevalo M."/>
            <person name="Sterndorff E.B."/>
            <person name="Faurdal D."/>
            <person name="Vuksanovic O."/>
            <person name="Mourched A.-S."/>
            <person name="Charusanti P."/>
            <person name="Shaw S."/>
            <person name="Blin K."/>
            <person name="Weber T."/>
        </authorList>
    </citation>
    <scope>NUCLEOTIDE SEQUENCE</scope>
    <source>
        <strain evidence="1">NBC_00093</strain>
    </source>
</reference>
<name>A0AAU2AEW1_9ACTN</name>
<evidence type="ECO:0008006" key="2">
    <source>
        <dbReference type="Google" id="ProtNLM"/>
    </source>
</evidence>
<dbReference type="Pfam" id="PF02450">
    <property type="entry name" value="LCAT"/>
    <property type="match status" value="1"/>
</dbReference>
<proteinExistence type="predicted"/>
<evidence type="ECO:0000313" key="1">
    <source>
        <dbReference type="EMBL" id="WTT22249.1"/>
    </source>
</evidence>
<sequence>MRHPIVLVPGILGSVLEGPTGPLWAPGKPLLQSLAELRDPDTTGHPLTLRCDTSSVRASRLFPDVAVLPGLLRSRGYARTVDWVRRHFDVTDGPGGGLLTFPYDWRLDNRVHARRLAEVIDLHVAEFRERTGAQDTKAVVIAHGMGGLIARYYVEVLGGWRDCLALITLGTPHRGSVRALDTLANGFRHLPGVRTLTRGFPSVHQLLPVYSVIDTGAGHIRIEDAAPLPGVRQDLVGDGLGFHREIAAAAAYNAESFPAYAHQHVTLPLVGTRQGGTLQSARWNGHGVVCSAEPPGALVPAVLADGDGAVPRVSAMPPAMPEDRCRFVPEAHGALQSPRVLSGRLLELLLRLQAPGLMDVRGPSDPPARVAPAISSEVDDAYVCSVPVTLRAQVVGAARAPERVRATVTREDGETFSLVLREVSPGRYEVRRVLAAGVYEVEFAADSGAVVPGRVQDCFVVLPGPG</sequence>
<gene>
    <name evidence="1" type="ORF">OHA22_45265</name>
</gene>
<organism evidence="1">
    <name type="scientific">Streptomyces sp. NBC_00093</name>
    <dbReference type="NCBI Taxonomy" id="2975649"/>
    <lineage>
        <taxon>Bacteria</taxon>
        <taxon>Bacillati</taxon>
        <taxon>Actinomycetota</taxon>
        <taxon>Actinomycetes</taxon>
        <taxon>Kitasatosporales</taxon>
        <taxon>Streptomycetaceae</taxon>
        <taxon>Streptomyces</taxon>
    </lineage>
</organism>
<dbReference type="PANTHER" id="PTHR11440">
    <property type="entry name" value="LECITHIN-CHOLESTEROL ACYLTRANSFERASE-RELATED"/>
    <property type="match status" value="1"/>
</dbReference>
<dbReference type="InterPro" id="IPR003386">
    <property type="entry name" value="LACT/PDAT_acylTrfase"/>
</dbReference>
<dbReference type="GO" id="GO:0006629">
    <property type="term" value="P:lipid metabolic process"/>
    <property type="evidence" value="ECO:0007669"/>
    <property type="project" value="InterPro"/>
</dbReference>
<accession>A0AAU2AEW1</accession>
<protein>
    <recommendedName>
        <fullName evidence="2">Lecithin:cholesterol acyltransferase</fullName>
    </recommendedName>
</protein>
<dbReference type="AlphaFoldDB" id="A0AAU2AEW1"/>
<dbReference type="SUPFAM" id="SSF53474">
    <property type="entry name" value="alpha/beta-Hydrolases"/>
    <property type="match status" value="1"/>
</dbReference>
<dbReference type="EMBL" id="CP108222">
    <property type="protein sequence ID" value="WTT22249.1"/>
    <property type="molecule type" value="Genomic_DNA"/>
</dbReference>